<reference evidence="2 3" key="1">
    <citation type="submission" date="2017-03" db="EMBL/GenBank/DDBJ databases">
        <authorList>
            <person name="Safronova V.I."/>
            <person name="Sazanova A.L."/>
            <person name="Chirak E.R."/>
        </authorList>
    </citation>
    <scope>NUCLEOTIDE SEQUENCE [LARGE SCALE GENOMIC DNA]</scope>
    <source>
        <strain evidence="2 3">Opo-243</strain>
    </source>
</reference>
<dbReference type="OrthoDB" id="7021751at2"/>
<protein>
    <recommendedName>
        <fullName evidence="1">AbiJ-NTD3 domain-containing protein</fullName>
    </recommendedName>
</protein>
<proteinExistence type="predicted"/>
<organism evidence="2 3">
    <name type="scientific">Bradyrhizobium betae</name>
    <dbReference type="NCBI Taxonomy" id="244734"/>
    <lineage>
        <taxon>Bacteria</taxon>
        <taxon>Pseudomonadati</taxon>
        <taxon>Pseudomonadota</taxon>
        <taxon>Alphaproteobacteria</taxon>
        <taxon>Hyphomicrobiales</taxon>
        <taxon>Nitrobacteraceae</taxon>
        <taxon>Bradyrhizobium</taxon>
    </lineage>
</organism>
<comment type="caution">
    <text evidence="2">The sequence shown here is derived from an EMBL/GenBank/DDBJ whole genome shotgun (WGS) entry which is preliminary data.</text>
</comment>
<dbReference type="InterPro" id="IPR041427">
    <property type="entry name" value="AbiJ-NTD3"/>
</dbReference>
<dbReference type="AlphaFoldDB" id="A0A4Q1VPH1"/>
<evidence type="ECO:0000313" key="3">
    <source>
        <dbReference type="Proteomes" id="UP000290819"/>
    </source>
</evidence>
<evidence type="ECO:0000313" key="2">
    <source>
        <dbReference type="EMBL" id="RXT54152.1"/>
    </source>
</evidence>
<dbReference type="Proteomes" id="UP000290819">
    <property type="component" value="Unassembled WGS sequence"/>
</dbReference>
<evidence type="ECO:0000259" key="1">
    <source>
        <dbReference type="Pfam" id="PF18860"/>
    </source>
</evidence>
<name>A0A4Q1VPH1_9BRAD</name>
<dbReference type="Pfam" id="PF18860">
    <property type="entry name" value="AbiJ_NTD3"/>
    <property type="match status" value="1"/>
</dbReference>
<dbReference type="EMBL" id="MZXW01000004">
    <property type="protein sequence ID" value="RXT54152.1"/>
    <property type="molecule type" value="Genomic_DNA"/>
</dbReference>
<feature type="domain" description="AbiJ-NTD3" evidence="1">
    <location>
        <begin position="16"/>
        <end position="172"/>
    </location>
</feature>
<dbReference type="RefSeq" id="WP_129267496.1">
    <property type="nucleotide sequence ID" value="NZ_MZXW01000004.1"/>
</dbReference>
<gene>
    <name evidence="2" type="ORF">B5V03_01475</name>
</gene>
<sequence>MDKTPMTSDGDEAPKEISEVTRRAIIDHFSVAKVGWAGRLQDDEFLARLYDLSKLPSFDHRYQDAAGDIYQHCVRNSDWESDWVFYDRRFNLMYGPDAEFLRFLCETVHPVVRPEEDEASTLVRVYNEALAPDGYQVVAGKTISGRPIFVAQSARRAVVFEEPTGWRKVDRQLQEMRLRLDSAETEEQYQAVGLLCREVLISVAQEVYDPARHPLIDDKTPSDTDAKRMLEAIFEVELKGSSNEEARAHAKAAVRLALALQHKRFADFRTAALCAEGTWSVVNMLAIIAGRRGRRIT</sequence>
<keyword evidence="3" id="KW-1185">Reference proteome</keyword>
<accession>A0A4Q1VPH1</accession>